<reference evidence="2 3" key="1">
    <citation type="journal article" date="2023" name="Commun. Biol.">
        <title>Genome analysis of Parmales, the sister group of diatoms, reveals the evolutionary specialization of diatoms from phago-mixotrophs to photoautotrophs.</title>
        <authorList>
            <person name="Ban H."/>
            <person name="Sato S."/>
            <person name="Yoshikawa S."/>
            <person name="Yamada K."/>
            <person name="Nakamura Y."/>
            <person name="Ichinomiya M."/>
            <person name="Sato N."/>
            <person name="Blanc-Mathieu R."/>
            <person name="Endo H."/>
            <person name="Kuwata A."/>
            <person name="Ogata H."/>
        </authorList>
    </citation>
    <scope>NUCLEOTIDE SEQUENCE [LARGE SCALE GENOMIC DNA]</scope>
</reference>
<feature type="compositionally biased region" description="Low complexity" evidence="1">
    <location>
        <begin position="285"/>
        <end position="302"/>
    </location>
</feature>
<feature type="region of interest" description="Disordered" evidence="1">
    <location>
        <begin position="239"/>
        <end position="308"/>
    </location>
</feature>
<feature type="region of interest" description="Disordered" evidence="1">
    <location>
        <begin position="117"/>
        <end position="220"/>
    </location>
</feature>
<dbReference type="EMBL" id="BRYB01000385">
    <property type="protein sequence ID" value="GMI29002.1"/>
    <property type="molecule type" value="Genomic_DNA"/>
</dbReference>
<evidence type="ECO:0000256" key="1">
    <source>
        <dbReference type="SAM" id="MobiDB-lite"/>
    </source>
</evidence>
<evidence type="ECO:0000313" key="2">
    <source>
        <dbReference type="EMBL" id="GMI29002.1"/>
    </source>
</evidence>
<feature type="compositionally biased region" description="Low complexity" evidence="1">
    <location>
        <begin position="266"/>
        <end position="276"/>
    </location>
</feature>
<feature type="compositionally biased region" description="Low complexity" evidence="1">
    <location>
        <begin position="67"/>
        <end position="82"/>
    </location>
</feature>
<dbReference type="PANTHER" id="PTHR18034">
    <property type="entry name" value="CELL CYCLE CONTROL PROTEIN CWF22-RELATED"/>
    <property type="match status" value="1"/>
</dbReference>
<dbReference type="PANTHER" id="PTHR18034:SF4">
    <property type="entry name" value="NUCLEOLAR MIF4G DOMAIN-CONTAINING PROTEIN 1"/>
    <property type="match status" value="1"/>
</dbReference>
<keyword evidence="3" id="KW-1185">Reference proteome</keyword>
<feature type="region of interest" description="Disordered" evidence="1">
    <location>
        <begin position="679"/>
        <end position="698"/>
    </location>
</feature>
<feature type="region of interest" description="Disordered" evidence="1">
    <location>
        <begin position="1"/>
        <end position="82"/>
    </location>
</feature>
<dbReference type="Proteomes" id="UP001165060">
    <property type="component" value="Unassembled WGS sequence"/>
</dbReference>
<comment type="caution">
    <text evidence="2">The sequence shown here is derived from an EMBL/GenBank/DDBJ whole genome shotgun (WGS) entry which is preliminary data.</text>
</comment>
<accession>A0ABQ6MM09</accession>
<feature type="compositionally biased region" description="Acidic residues" evidence="1">
    <location>
        <begin position="133"/>
        <end position="183"/>
    </location>
</feature>
<feature type="compositionally biased region" description="Low complexity" evidence="1">
    <location>
        <begin position="184"/>
        <end position="220"/>
    </location>
</feature>
<sequence>MAPPAQPSAGLSRKAFRKQQRQAKKRGKAGAGRPASEPAAEGGEKREKKEKREKEKREKEKREKARAASSSAAATAPADAAAAADDALIASLGRKLRKEKGLRRAYDGDMGEGFLEFLEGLGGSEGGGGGGGEDGDVEEEGSDGVPTSEEEEGEEEEEEEEMSDEEMEEMEDEDMEEMSDSEMSELAAPSASSDAGSSSDSDAAPAAGGPSHPPSSSLAAALAADDAEIKYLKRKLGVSGKSKGFDKDMGDGFSDFLDGLDDLDGLRAGAEAPGSGPDSGGGPGSDSDASESPGPSAAAPEGDAADTYRPAAGEDIYGRAKAAPAAAAGGKYVPPALRRLQAARAAGDPAAREPAGPADPLDLTLRALLNRLAAPSLTSSLLTVYSLPHPAATVAGRLSAALLAGTVAGPARRQAEAASADPRADAGSSYALKHQMVTAGALVLGMPKAAALEVAEDAFHAFVGYVTQHPMIGDIGTASTGAVSAGYLLCACIGCGILSAELAADLVEMLVGGEPDGRMGEAYAATAAGMRAGATLTARLELVDNVILPTCKHALDKGDKAVKKRISDAISRAGGSPDQPAKAAFHLSSIEAALAMSKKKAAKVAEKDKVLNAPTPGDTWNNMKKSVRQALAVQEKKGKRSIESLADKTPVNLRAADFCDAEAKGRWWRGGRWLGDETGSNVRVGAAPAGSGGAADQPPRRLRDRAFDVLGECYDATEGAVELGKMYAAAANKEQRTEVVRAIIDRCCQEKKWNEYYWDVLKLLQEMQSDKVIGAAKVCLGDVFRKGFRGGKDGSRMARNLAIFTARCCLVAGVTPMVMGGIDWDAGKVSDSMCVFITYFLSEVFAEAWTDEVKKMFDLCKGEVKEGLADWGVKLTKDHAKNVKGSKWRDNYRAFKRVVGGAGGGQEWPEGF</sequence>
<feature type="compositionally biased region" description="Basic residues" evidence="1">
    <location>
        <begin position="14"/>
        <end position="28"/>
    </location>
</feature>
<feature type="compositionally biased region" description="Low complexity" evidence="1">
    <location>
        <begin position="31"/>
        <end position="41"/>
    </location>
</feature>
<organism evidence="2 3">
    <name type="scientific">Tetraparma gracilis</name>
    <dbReference type="NCBI Taxonomy" id="2962635"/>
    <lineage>
        <taxon>Eukaryota</taxon>
        <taxon>Sar</taxon>
        <taxon>Stramenopiles</taxon>
        <taxon>Ochrophyta</taxon>
        <taxon>Bolidophyceae</taxon>
        <taxon>Parmales</taxon>
        <taxon>Triparmaceae</taxon>
        <taxon>Tetraparma</taxon>
    </lineage>
</organism>
<gene>
    <name evidence="2" type="ORF">TeGR_g891</name>
</gene>
<protein>
    <recommendedName>
        <fullName evidence="4">MI domain-containing protein</fullName>
    </recommendedName>
</protein>
<evidence type="ECO:0000313" key="3">
    <source>
        <dbReference type="Proteomes" id="UP001165060"/>
    </source>
</evidence>
<dbReference type="InterPro" id="IPR050781">
    <property type="entry name" value="CWC22_splicing_factor"/>
</dbReference>
<evidence type="ECO:0008006" key="4">
    <source>
        <dbReference type="Google" id="ProtNLM"/>
    </source>
</evidence>
<proteinExistence type="predicted"/>
<feature type="compositionally biased region" description="Basic and acidic residues" evidence="1">
    <location>
        <begin position="42"/>
        <end position="66"/>
    </location>
</feature>
<name>A0ABQ6MM09_9STRA</name>
<feature type="compositionally biased region" description="Gly residues" evidence="1">
    <location>
        <begin position="120"/>
        <end position="132"/>
    </location>
</feature>